<evidence type="ECO:0000256" key="4">
    <source>
        <dbReference type="ARBA" id="ARBA00023125"/>
    </source>
</evidence>
<proteinExistence type="inferred from homology"/>
<comment type="caution">
    <text evidence="7">The sequence shown here is derived from an EMBL/GenBank/DDBJ whole genome shotgun (WGS) entry which is preliminary data.</text>
</comment>
<evidence type="ECO:0000256" key="1">
    <source>
        <dbReference type="ARBA" id="ARBA00004453"/>
    </source>
</evidence>
<evidence type="ECO:0000313" key="7">
    <source>
        <dbReference type="EMBL" id="NDL68078.1"/>
    </source>
</evidence>
<dbReference type="GO" id="GO:0045881">
    <property type="term" value="P:positive regulation of sporulation resulting in formation of a cellular spore"/>
    <property type="evidence" value="ECO:0007669"/>
    <property type="project" value="TreeGrafter"/>
</dbReference>
<keyword evidence="3" id="KW-0159">Chromosome partition</keyword>
<dbReference type="EMBL" id="JAAEEH010000027">
    <property type="protein sequence ID" value="NDL68078.1"/>
    <property type="molecule type" value="Genomic_DNA"/>
</dbReference>
<organism evidence="7 8">
    <name type="scientific">Anaerotalea alkaliphila</name>
    <dbReference type="NCBI Taxonomy" id="2662126"/>
    <lineage>
        <taxon>Bacteria</taxon>
        <taxon>Bacillati</taxon>
        <taxon>Bacillota</taxon>
        <taxon>Clostridia</taxon>
        <taxon>Eubacteriales</taxon>
        <taxon>Anaerotalea</taxon>
    </lineage>
</organism>
<dbReference type="InterPro" id="IPR041468">
    <property type="entry name" value="HTH_ParB/Spo0J"/>
</dbReference>
<feature type="domain" description="ParB-like N-terminal" evidence="6">
    <location>
        <begin position="33"/>
        <end position="122"/>
    </location>
</feature>
<dbReference type="Pfam" id="PF17762">
    <property type="entry name" value="HTH_ParB"/>
    <property type="match status" value="1"/>
</dbReference>
<keyword evidence="8" id="KW-1185">Reference proteome</keyword>
<evidence type="ECO:0000259" key="6">
    <source>
        <dbReference type="SMART" id="SM00470"/>
    </source>
</evidence>
<dbReference type="Gene3D" id="1.10.10.2830">
    <property type="match status" value="1"/>
</dbReference>
<dbReference type="InterPro" id="IPR050336">
    <property type="entry name" value="Chromosome_partition/occlusion"/>
</dbReference>
<dbReference type="PANTHER" id="PTHR33375">
    <property type="entry name" value="CHROMOSOME-PARTITIONING PROTEIN PARB-RELATED"/>
    <property type="match status" value="1"/>
</dbReference>
<comment type="subcellular location">
    <subcellularLocation>
        <location evidence="1">Cytoplasm</location>
        <location evidence="1">Nucleoid</location>
    </subcellularLocation>
</comment>
<evidence type="ECO:0000256" key="5">
    <source>
        <dbReference type="SAM" id="Coils"/>
    </source>
</evidence>
<reference evidence="7 8" key="1">
    <citation type="submission" date="2020-01" db="EMBL/GenBank/DDBJ databases">
        <title>Anaeroalcalibacter tamaniensis gen. nov., sp. nov., moderately halophilic strictly anaerobic fermenter bacterium from mud volcano of Taman peninsula.</title>
        <authorList>
            <person name="Frolova A."/>
            <person name="Merkel A.Y."/>
            <person name="Slobodkin A.I."/>
        </authorList>
    </citation>
    <scope>NUCLEOTIDE SEQUENCE [LARGE SCALE GENOMIC DNA]</scope>
    <source>
        <strain evidence="7 8">F-3ap</strain>
    </source>
</reference>
<dbReference type="SUPFAM" id="SSF110849">
    <property type="entry name" value="ParB/Sulfiredoxin"/>
    <property type="match status" value="1"/>
</dbReference>
<dbReference type="InterPro" id="IPR004437">
    <property type="entry name" value="ParB/RepB/Spo0J"/>
</dbReference>
<dbReference type="SMART" id="SM00470">
    <property type="entry name" value="ParB"/>
    <property type="match status" value="1"/>
</dbReference>
<dbReference type="NCBIfam" id="TIGR00180">
    <property type="entry name" value="parB_part"/>
    <property type="match status" value="1"/>
</dbReference>
<sequence length="297" mass="33834">MSIKRRGLGQGLSALMGEDLESSIRVEQNKDVYQVDIASVEPNPDQPRQSFNEDALQELADSIRQYGVLQPLLVNKKNGYYEIIAGERRWRAARLAGLKELPVLVKDFEKEQALEVSLIENIQRSNLNPVEEAQAYQRLLDEFHLKQDDVAEKVSKSRSAIANTLRLLQLDKRVQKMIVDEMITSGHARALLGIKDPDLQVEIAAKVFDEKLSVRETEELMAAMQKREEKAKQKSPRRLLQENLKIQLQAYEEEISQALGTRASIKARTPQKGKIEIEYLSAEEFERIVELIKGVEA</sequence>
<dbReference type="SUPFAM" id="SSF109709">
    <property type="entry name" value="KorB DNA-binding domain-like"/>
    <property type="match status" value="1"/>
</dbReference>
<dbReference type="Pfam" id="PF23552">
    <property type="entry name" value="ParB_C"/>
    <property type="match status" value="1"/>
</dbReference>
<accession>A0A7X5HWV5</accession>
<dbReference type="GO" id="GO:0003677">
    <property type="term" value="F:DNA binding"/>
    <property type="evidence" value="ECO:0007669"/>
    <property type="project" value="UniProtKB-KW"/>
</dbReference>
<dbReference type="InterPro" id="IPR036086">
    <property type="entry name" value="ParB/Sulfiredoxin_sf"/>
</dbReference>
<dbReference type="CDD" id="cd16393">
    <property type="entry name" value="SPO0J_N"/>
    <property type="match status" value="1"/>
</dbReference>
<dbReference type="RefSeq" id="WP_162370801.1">
    <property type="nucleotide sequence ID" value="NZ_JAAEEH010000027.1"/>
</dbReference>
<dbReference type="Gene3D" id="3.90.1530.30">
    <property type="match status" value="1"/>
</dbReference>
<keyword evidence="5" id="KW-0175">Coiled coil</keyword>
<dbReference type="PANTHER" id="PTHR33375:SF1">
    <property type="entry name" value="CHROMOSOME-PARTITIONING PROTEIN PARB-RELATED"/>
    <property type="match status" value="1"/>
</dbReference>
<dbReference type="GO" id="GO:0009295">
    <property type="term" value="C:nucleoid"/>
    <property type="evidence" value="ECO:0007669"/>
    <property type="project" value="UniProtKB-SubCell"/>
</dbReference>
<dbReference type="InterPro" id="IPR003115">
    <property type="entry name" value="ParB_N"/>
</dbReference>
<evidence type="ECO:0000256" key="3">
    <source>
        <dbReference type="ARBA" id="ARBA00022829"/>
    </source>
</evidence>
<comment type="similarity">
    <text evidence="2">Belongs to the ParB family.</text>
</comment>
<evidence type="ECO:0000256" key="2">
    <source>
        <dbReference type="ARBA" id="ARBA00006295"/>
    </source>
</evidence>
<dbReference type="FunFam" id="3.90.1530.30:FF:000001">
    <property type="entry name" value="Chromosome partitioning protein ParB"/>
    <property type="match status" value="1"/>
</dbReference>
<dbReference type="FunFam" id="1.10.10.2830:FF:000001">
    <property type="entry name" value="Chromosome partitioning protein ParB"/>
    <property type="match status" value="1"/>
</dbReference>
<keyword evidence="4" id="KW-0238">DNA-binding</keyword>
<dbReference type="AlphaFoldDB" id="A0A7X5HWV5"/>
<gene>
    <name evidence="7" type="ORF">GXN74_10030</name>
</gene>
<protein>
    <submittedName>
        <fullName evidence="7">ParB/RepB/Spo0J family partition protein</fullName>
    </submittedName>
</protein>
<dbReference type="GO" id="GO:0005694">
    <property type="term" value="C:chromosome"/>
    <property type="evidence" value="ECO:0007669"/>
    <property type="project" value="TreeGrafter"/>
</dbReference>
<dbReference type="Proteomes" id="UP000461585">
    <property type="component" value="Unassembled WGS sequence"/>
</dbReference>
<dbReference type="GO" id="GO:0007059">
    <property type="term" value="P:chromosome segregation"/>
    <property type="evidence" value="ECO:0007669"/>
    <property type="project" value="UniProtKB-KW"/>
</dbReference>
<dbReference type="InterPro" id="IPR057240">
    <property type="entry name" value="ParB_dimer_C"/>
</dbReference>
<feature type="coiled-coil region" evidence="5">
    <location>
        <begin position="214"/>
        <end position="268"/>
    </location>
</feature>
<dbReference type="Pfam" id="PF02195">
    <property type="entry name" value="ParB_N"/>
    <property type="match status" value="1"/>
</dbReference>
<evidence type="ECO:0000313" key="8">
    <source>
        <dbReference type="Proteomes" id="UP000461585"/>
    </source>
</evidence>
<name>A0A7X5HWV5_9FIRM</name>